<dbReference type="PANTHER" id="PTHR38451">
    <property type="entry name" value="TRNA (ADENINE(22)-N(1))-METHYLTRANSFERASE"/>
    <property type="match status" value="1"/>
</dbReference>
<name>A0ABY7BJM2_9FIRM</name>
<dbReference type="EMBL" id="CP113865">
    <property type="protein sequence ID" value="WAM33004.1"/>
    <property type="molecule type" value="Genomic_DNA"/>
</dbReference>
<evidence type="ECO:0000313" key="2">
    <source>
        <dbReference type="Proteomes" id="UP001164909"/>
    </source>
</evidence>
<dbReference type="GO" id="GO:0032259">
    <property type="term" value="P:methylation"/>
    <property type="evidence" value="ECO:0007669"/>
    <property type="project" value="UniProtKB-KW"/>
</dbReference>
<keyword evidence="1" id="KW-0489">Methyltransferase</keyword>
<dbReference type="Proteomes" id="UP001164909">
    <property type="component" value="Chromosome"/>
</dbReference>
<dbReference type="GO" id="GO:0008168">
    <property type="term" value="F:methyltransferase activity"/>
    <property type="evidence" value="ECO:0007669"/>
    <property type="project" value="UniProtKB-KW"/>
</dbReference>
<dbReference type="RefSeq" id="WP_268760746.1">
    <property type="nucleotide sequence ID" value="NZ_CP113865.1"/>
</dbReference>
<protein>
    <submittedName>
        <fullName evidence="1">Class I SAM-dependent methyltransferase</fullName>
    </submittedName>
</protein>
<keyword evidence="2" id="KW-1185">Reference proteome</keyword>
<dbReference type="InterPro" id="IPR006901">
    <property type="entry name" value="TrmK"/>
</dbReference>
<reference evidence="1" key="1">
    <citation type="submission" date="2022-12" db="EMBL/GenBank/DDBJ databases">
        <authorList>
            <person name="Bing R.G."/>
            <person name="Willard D.J."/>
            <person name="Manesh M.J.H."/>
            <person name="Laemthong T."/>
            <person name="Crosby J.R."/>
            <person name="Kelly R.M."/>
        </authorList>
    </citation>
    <scope>NUCLEOTIDE SEQUENCE</scope>
    <source>
        <strain evidence="1">DSM 8990</strain>
    </source>
</reference>
<dbReference type="SUPFAM" id="SSF53335">
    <property type="entry name" value="S-adenosyl-L-methionine-dependent methyltransferases"/>
    <property type="match status" value="1"/>
</dbReference>
<accession>A0ABY7BJM2</accession>
<dbReference type="InterPro" id="IPR029063">
    <property type="entry name" value="SAM-dependent_MTases_sf"/>
</dbReference>
<sequence>MLLEKIQDLKKERSKVYSKRIEAILKTLEKCNTLADIGCDHGYVAVEAIKREVAKKAIAVDLHPNSLQKAIDLSKKEGVFEKIEFFVGNGFEPIEEPVCQAVIAGMGGDTILSILSSAKDRLKDTKLVLQPMKDTEILRRWLFENKFDINEEFVVNDKGRFYIVIKTQMSGKLEYSDMDIYIGRHIHTKSRESLEYILRKKEKLRKIAEMKKANEKDYSEEKRMLKMIEEVLGKW</sequence>
<organism evidence="1 2">
    <name type="scientific">Caldicellulosiruptor morganii</name>
    <dbReference type="NCBI Taxonomy" id="1387555"/>
    <lineage>
        <taxon>Bacteria</taxon>
        <taxon>Bacillati</taxon>
        <taxon>Bacillota</taxon>
        <taxon>Bacillota incertae sedis</taxon>
        <taxon>Caldicellulosiruptorales</taxon>
        <taxon>Caldicellulosiruptoraceae</taxon>
        <taxon>Caldicellulosiruptor</taxon>
    </lineage>
</organism>
<dbReference type="Gene3D" id="3.40.50.150">
    <property type="entry name" value="Vaccinia Virus protein VP39"/>
    <property type="match status" value="1"/>
</dbReference>
<dbReference type="Pfam" id="PF12847">
    <property type="entry name" value="Methyltransf_18"/>
    <property type="match status" value="1"/>
</dbReference>
<keyword evidence="1" id="KW-0808">Transferase</keyword>
<dbReference type="PANTHER" id="PTHR38451:SF1">
    <property type="entry name" value="TRNA (ADENINE(22)-N(1))-METHYLTRANSFERASE"/>
    <property type="match status" value="1"/>
</dbReference>
<evidence type="ECO:0000313" key="1">
    <source>
        <dbReference type="EMBL" id="WAM33004.1"/>
    </source>
</evidence>
<gene>
    <name evidence="1" type="ORF">OTK00_001463</name>
</gene>
<dbReference type="PIRSF" id="PIRSF018637">
    <property type="entry name" value="TrmK"/>
    <property type="match status" value="1"/>
</dbReference>
<proteinExistence type="predicted"/>